<reference evidence="3 4" key="1">
    <citation type="submission" date="2016-07" db="EMBL/GenBank/DDBJ databases">
        <title>Draft genome sequence of Prauserella sp. YIM 121212, isolated from alkaline soil.</title>
        <authorList>
            <person name="Ruckert C."/>
            <person name="Albersmeier A."/>
            <person name="Jiang C.-L."/>
            <person name="Jiang Y."/>
            <person name="Kalinowski J."/>
            <person name="Schneider O."/>
            <person name="Winkler A."/>
            <person name="Zotchev S.B."/>
        </authorList>
    </citation>
    <scope>NUCLEOTIDE SEQUENCE [LARGE SCALE GENOMIC DNA]</scope>
    <source>
        <strain evidence="3 4">YIM 121212</strain>
    </source>
</reference>
<dbReference type="RefSeq" id="WP_110335887.1">
    <property type="nucleotide sequence ID" value="NZ_MASU01000005.1"/>
</dbReference>
<dbReference type="PANTHER" id="PTHR46696:SF6">
    <property type="entry name" value="P450, PUTATIVE (EUROFUNG)-RELATED"/>
    <property type="match status" value="1"/>
</dbReference>
<dbReference type="Proteomes" id="UP000247892">
    <property type="component" value="Unassembled WGS sequence"/>
</dbReference>
<dbReference type="OrthoDB" id="502624at2"/>
<evidence type="ECO:0000256" key="2">
    <source>
        <dbReference type="RuleBase" id="RU000461"/>
    </source>
</evidence>
<keyword evidence="2" id="KW-0479">Metal-binding</keyword>
<dbReference type="PRINTS" id="PR00359">
    <property type="entry name" value="BP450"/>
</dbReference>
<dbReference type="GO" id="GO:0016705">
    <property type="term" value="F:oxidoreductase activity, acting on paired donors, with incorporation or reduction of molecular oxygen"/>
    <property type="evidence" value="ECO:0007669"/>
    <property type="project" value="InterPro"/>
</dbReference>
<comment type="similarity">
    <text evidence="1 2">Belongs to the cytochrome P450 family.</text>
</comment>
<sequence>MTAPRPAQPDEHDFDPLAEETFTSAHETYRELRGRCPVARSRTYGGFWALFRHADVTAVLSDSDTFTTSVQNVVPKFAFTGRRPPLHLDPPEHTDYRRVINRFFTRGKMTALEPAVRGHAARLLGELVARGESDISADYARVFPAHVFADFFHLPLHLAERIEQISAEYVRAIQVVDDAEVKRSSRLLYDIAAEVIEHRRDAALDPGEDLTTALLAARPGGEPLPDDMVLGCVRQLLVTGMVAPSVFIGTMLAHLAEHKDLQRLLRGTPDRIPAAVDEYLRLYTPYRGMSRTATRDVVIGGRLIRKDEPIALVYTSANRDETVFEDGENFVLDRPNLREAIPFGAGIHACPGAPLARMMLRITLEELLARTTDFHVGGEILMARWAEWGTRQVPLVFETAAPPS</sequence>
<evidence type="ECO:0000313" key="3">
    <source>
        <dbReference type="EMBL" id="PXY35883.1"/>
    </source>
</evidence>
<evidence type="ECO:0000313" key="4">
    <source>
        <dbReference type="Proteomes" id="UP000247892"/>
    </source>
</evidence>
<dbReference type="InterPro" id="IPR017972">
    <property type="entry name" value="Cyt_P450_CS"/>
</dbReference>
<dbReference type="InterPro" id="IPR002397">
    <property type="entry name" value="Cyt_P450_B"/>
</dbReference>
<comment type="caution">
    <text evidence="3">The sequence shown here is derived from an EMBL/GenBank/DDBJ whole genome shotgun (WGS) entry which is preliminary data.</text>
</comment>
<dbReference type="GO" id="GO:0020037">
    <property type="term" value="F:heme binding"/>
    <property type="evidence" value="ECO:0007669"/>
    <property type="project" value="InterPro"/>
</dbReference>
<dbReference type="Gene3D" id="1.10.630.10">
    <property type="entry name" value="Cytochrome P450"/>
    <property type="match status" value="1"/>
</dbReference>
<dbReference type="EMBL" id="MASU01000005">
    <property type="protein sequence ID" value="PXY35883.1"/>
    <property type="molecule type" value="Genomic_DNA"/>
</dbReference>
<proteinExistence type="inferred from homology"/>
<dbReference type="InterPro" id="IPR036396">
    <property type="entry name" value="Cyt_P450_sf"/>
</dbReference>
<dbReference type="InterPro" id="IPR001128">
    <property type="entry name" value="Cyt_P450"/>
</dbReference>
<dbReference type="GO" id="GO:0005506">
    <property type="term" value="F:iron ion binding"/>
    <property type="evidence" value="ECO:0007669"/>
    <property type="project" value="InterPro"/>
</dbReference>
<gene>
    <name evidence="3" type="ORF">BA062_10465</name>
</gene>
<keyword evidence="2" id="KW-0560">Oxidoreductase</keyword>
<dbReference type="SUPFAM" id="SSF48264">
    <property type="entry name" value="Cytochrome P450"/>
    <property type="match status" value="1"/>
</dbReference>
<evidence type="ECO:0000256" key="1">
    <source>
        <dbReference type="ARBA" id="ARBA00010617"/>
    </source>
</evidence>
<accession>A0A318LN31</accession>
<dbReference type="AlphaFoldDB" id="A0A318LN31"/>
<dbReference type="PROSITE" id="PS00086">
    <property type="entry name" value="CYTOCHROME_P450"/>
    <property type="match status" value="1"/>
</dbReference>
<name>A0A318LN31_9PSEU</name>
<keyword evidence="4" id="KW-1185">Reference proteome</keyword>
<organism evidence="3 4">
    <name type="scientific">Prauserella flavalba</name>
    <dbReference type="NCBI Taxonomy" id="1477506"/>
    <lineage>
        <taxon>Bacteria</taxon>
        <taxon>Bacillati</taxon>
        <taxon>Actinomycetota</taxon>
        <taxon>Actinomycetes</taxon>
        <taxon>Pseudonocardiales</taxon>
        <taxon>Pseudonocardiaceae</taxon>
        <taxon>Prauserella</taxon>
    </lineage>
</organism>
<dbReference type="GO" id="GO:0004497">
    <property type="term" value="F:monooxygenase activity"/>
    <property type="evidence" value="ECO:0007669"/>
    <property type="project" value="UniProtKB-KW"/>
</dbReference>
<dbReference type="Pfam" id="PF00067">
    <property type="entry name" value="p450"/>
    <property type="match status" value="1"/>
</dbReference>
<keyword evidence="2" id="KW-0349">Heme</keyword>
<keyword evidence="2" id="KW-0503">Monooxygenase</keyword>
<keyword evidence="2" id="KW-0408">Iron</keyword>
<dbReference type="PANTHER" id="PTHR46696">
    <property type="entry name" value="P450, PUTATIVE (EUROFUNG)-RELATED"/>
    <property type="match status" value="1"/>
</dbReference>
<protein>
    <submittedName>
        <fullName evidence="3">Cytochrome</fullName>
    </submittedName>
</protein>